<keyword evidence="1" id="KW-0614">Plasmid</keyword>
<geneLocation type="plasmid" evidence="1 2">
    <name>pRetIE4771b</name>
</geneLocation>
<dbReference type="HOGENOM" id="CLU_3083980_0_0_5"/>
<reference evidence="1 2" key="1">
    <citation type="submission" date="2013-12" db="EMBL/GenBank/DDBJ databases">
        <title>Complete genome sequence of Rhizobium etli bv. mimosae IE4771.</title>
        <authorList>
            <person name="Bustos P."/>
            <person name="Santamaria R.I."/>
            <person name="Lozano L."/>
            <person name="Ormeno-Orrillo E."/>
            <person name="Rogel M.A."/>
            <person name="Romero D."/>
            <person name="Cevallos M.A."/>
            <person name="Martinez-Romero E."/>
            <person name="Gonzalez V."/>
        </authorList>
    </citation>
    <scope>NUCLEOTIDE SEQUENCE [LARGE SCALE GENOMIC DNA]</scope>
    <source>
        <strain evidence="1 2">IE4771</strain>
        <plasmid evidence="2">Plasmid pRetIE4771b</plasmid>
    </source>
</reference>
<proteinExistence type="predicted"/>
<accession>A0A060I3M7</accession>
<dbReference type="AlphaFoldDB" id="A0A060I3M7"/>
<organism evidence="1 2">
    <name type="scientific">Rhizobium etli bv. mimosae str. IE4771</name>
    <dbReference type="NCBI Taxonomy" id="1432050"/>
    <lineage>
        <taxon>Bacteria</taxon>
        <taxon>Pseudomonadati</taxon>
        <taxon>Pseudomonadota</taxon>
        <taxon>Alphaproteobacteria</taxon>
        <taxon>Hyphomicrobiales</taxon>
        <taxon>Rhizobiaceae</taxon>
        <taxon>Rhizobium/Agrobacterium group</taxon>
        <taxon>Rhizobium</taxon>
    </lineage>
</organism>
<dbReference type="KEGG" id="rei:IE4771_PB00013"/>
<dbReference type="Proteomes" id="UP000027180">
    <property type="component" value="Plasmid pRetIE4771b"/>
</dbReference>
<evidence type="ECO:0000313" key="1">
    <source>
        <dbReference type="EMBL" id="AIC29748.1"/>
    </source>
</evidence>
<protein>
    <submittedName>
        <fullName evidence="1">Uncharacterized protein</fullName>
    </submittedName>
</protein>
<dbReference type="EMBL" id="CP006988">
    <property type="protein sequence ID" value="AIC29748.1"/>
    <property type="molecule type" value="Genomic_DNA"/>
</dbReference>
<gene>
    <name evidence="1" type="ORF">IE4771_PB00013</name>
</gene>
<sequence length="52" mass="5700">MSAEFSVASVARTTFDRLPLLRSPYIQAFLPQKATSARFRQVTAGCSFGVAF</sequence>
<evidence type="ECO:0000313" key="2">
    <source>
        <dbReference type="Proteomes" id="UP000027180"/>
    </source>
</evidence>
<name>A0A060I3M7_RHIET</name>